<reference evidence="2" key="1">
    <citation type="submission" date="2020-04" db="EMBL/GenBank/DDBJ databases">
        <title>Draft genome resource of the tomato pathogen Pseudocercospora fuligena.</title>
        <authorList>
            <person name="Zaccaron A."/>
        </authorList>
    </citation>
    <scope>NUCLEOTIDE SEQUENCE</scope>
    <source>
        <strain evidence="2">PF001</strain>
    </source>
</reference>
<dbReference type="AlphaFoldDB" id="A0A8H6VFV6"/>
<protein>
    <submittedName>
        <fullName evidence="2">Uncharacterized protein</fullName>
    </submittedName>
</protein>
<dbReference type="EMBL" id="JABCIY010000177">
    <property type="protein sequence ID" value="KAF7189910.1"/>
    <property type="molecule type" value="Genomic_DNA"/>
</dbReference>
<keyword evidence="3" id="KW-1185">Reference proteome</keyword>
<name>A0A8H6VFV6_9PEZI</name>
<feature type="compositionally biased region" description="Basic and acidic residues" evidence="1">
    <location>
        <begin position="160"/>
        <end position="169"/>
    </location>
</feature>
<feature type="compositionally biased region" description="Polar residues" evidence="1">
    <location>
        <begin position="13"/>
        <end position="43"/>
    </location>
</feature>
<dbReference type="Proteomes" id="UP000660729">
    <property type="component" value="Unassembled WGS sequence"/>
</dbReference>
<feature type="compositionally biased region" description="Basic and acidic residues" evidence="1">
    <location>
        <begin position="110"/>
        <end position="121"/>
    </location>
</feature>
<gene>
    <name evidence="2" type="ORF">HII31_08732</name>
</gene>
<feature type="region of interest" description="Disordered" evidence="1">
    <location>
        <begin position="1"/>
        <end position="52"/>
    </location>
</feature>
<proteinExistence type="predicted"/>
<accession>A0A8H6VFV6</accession>
<evidence type="ECO:0000256" key="1">
    <source>
        <dbReference type="SAM" id="MobiDB-lite"/>
    </source>
</evidence>
<feature type="compositionally biased region" description="Polar residues" evidence="1">
    <location>
        <begin position="204"/>
        <end position="218"/>
    </location>
</feature>
<feature type="region of interest" description="Disordered" evidence="1">
    <location>
        <begin position="64"/>
        <end position="267"/>
    </location>
</feature>
<evidence type="ECO:0000313" key="3">
    <source>
        <dbReference type="Proteomes" id="UP000660729"/>
    </source>
</evidence>
<sequence length="267" mass="28468">MTTDDKSPDAQAQEKSSSTALDTSSAPSQPGEDSSQGITSTHADQSDAVENRTTMIWIAPSINPSLYSEADPTDATAVTVQQARPTPVAMESRSAAKGQAEADSAAYQPDQREIHTEEGRQARPASVAVAAQEPPASDHTAQQDNHTDENGDSQAWVNDVHARVRDALHEIGIPTRTSGMQYHDETVGPGGYIDPSQPRPPTLLGQQTSATPSQTRPTQFPGGGPWAAPPSPAQTTNTANAERRTHQHDSEEESDSRGSDKQKDNEK</sequence>
<evidence type="ECO:0000313" key="2">
    <source>
        <dbReference type="EMBL" id="KAF7189910.1"/>
    </source>
</evidence>
<organism evidence="2 3">
    <name type="scientific">Pseudocercospora fuligena</name>
    <dbReference type="NCBI Taxonomy" id="685502"/>
    <lineage>
        <taxon>Eukaryota</taxon>
        <taxon>Fungi</taxon>
        <taxon>Dikarya</taxon>
        <taxon>Ascomycota</taxon>
        <taxon>Pezizomycotina</taxon>
        <taxon>Dothideomycetes</taxon>
        <taxon>Dothideomycetidae</taxon>
        <taxon>Mycosphaerellales</taxon>
        <taxon>Mycosphaerellaceae</taxon>
        <taxon>Pseudocercospora</taxon>
    </lineage>
</organism>
<feature type="compositionally biased region" description="Basic and acidic residues" evidence="1">
    <location>
        <begin position="241"/>
        <end position="267"/>
    </location>
</feature>
<comment type="caution">
    <text evidence="2">The sequence shown here is derived from an EMBL/GenBank/DDBJ whole genome shotgun (WGS) entry which is preliminary data.</text>
</comment>